<dbReference type="GO" id="GO:0045333">
    <property type="term" value="P:cellular respiration"/>
    <property type="evidence" value="ECO:0007669"/>
    <property type="project" value="InterPro"/>
</dbReference>
<sequence>MQKGLFSFTSFFRSHKTVAHSVQLVSRRNFFADLFSENNRKIYQEQRLLGYTREQMFDIVSQVEHYSTFLPWCVDSQLLQESTTKGKLYRVTVGFYLFQESYDCWVTTKRPTHVKSVSITGNLFNHLINEWSFSEGLPNNLKTCTVRLLVDFNFRSKLHAQVSQIFFDQVVNTMVASFLSRAEALHGKESISRQKPKVLQCVR</sequence>
<dbReference type="Pfam" id="PF03364">
    <property type="entry name" value="Polyketide_cyc"/>
    <property type="match status" value="1"/>
</dbReference>
<evidence type="ECO:0000256" key="2">
    <source>
        <dbReference type="ARBA" id="ARBA00011814"/>
    </source>
</evidence>
<gene>
    <name evidence="5" type="primary">CQ10B</name>
    <name evidence="5" type="ORF">TR90791</name>
</gene>
<dbReference type="EMBL" id="GEEE01011248">
    <property type="protein sequence ID" value="JAP51977.1"/>
    <property type="molecule type" value="Transcribed_RNA"/>
</dbReference>
<evidence type="ECO:0000256" key="1">
    <source>
        <dbReference type="ARBA" id="ARBA00006885"/>
    </source>
</evidence>
<dbReference type="InterPro" id="IPR023393">
    <property type="entry name" value="START-like_dom_sf"/>
</dbReference>
<protein>
    <submittedName>
        <fullName evidence="5">Coenzyme Q-binding protein COQ10 homolog B</fullName>
    </submittedName>
</protein>
<comment type="subunit">
    <text evidence="2">Interacts with coenzyme Q.</text>
</comment>
<evidence type="ECO:0000256" key="3">
    <source>
        <dbReference type="ARBA" id="ARBA00024947"/>
    </source>
</evidence>
<dbReference type="PANTHER" id="PTHR12901:SF10">
    <property type="entry name" value="COENZYME Q-BINDING PROTEIN COQ10, MITOCHONDRIAL"/>
    <property type="match status" value="1"/>
</dbReference>
<dbReference type="PANTHER" id="PTHR12901">
    <property type="entry name" value="SPERM PROTEIN HOMOLOG"/>
    <property type="match status" value="1"/>
</dbReference>
<feature type="domain" description="Coenzyme Q-binding protein COQ10 START" evidence="4">
    <location>
        <begin position="50"/>
        <end position="178"/>
    </location>
</feature>
<evidence type="ECO:0000259" key="4">
    <source>
        <dbReference type="Pfam" id="PF03364"/>
    </source>
</evidence>
<proteinExistence type="inferred from homology"/>
<dbReference type="InterPro" id="IPR044996">
    <property type="entry name" value="COQ10-like"/>
</dbReference>
<dbReference type="AlphaFoldDB" id="A0A0X3PC91"/>
<dbReference type="CDD" id="cd07813">
    <property type="entry name" value="COQ10p_like"/>
    <property type="match status" value="1"/>
</dbReference>
<dbReference type="EMBL" id="GEEE01017513">
    <property type="protein sequence ID" value="JAP45712.1"/>
    <property type="molecule type" value="Transcribed_RNA"/>
</dbReference>
<comment type="similarity">
    <text evidence="1">Belongs to the COQ10 family.</text>
</comment>
<dbReference type="SUPFAM" id="SSF55961">
    <property type="entry name" value="Bet v1-like"/>
    <property type="match status" value="1"/>
</dbReference>
<dbReference type="GO" id="GO:0048039">
    <property type="term" value="F:ubiquinone binding"/>
    <property type="evidence" value="ECO:0007669"/>
    <property type="project" value="InterPro"/>
</dbReference>
<dbReference type="Gene3D" id="3.30.530.20">
    <property type="match status" value="1"/>
</dbReference>
<evidence type="ECO:0000313" key="5">
    <source>
        <dbReference type="EMBL" id="JAP45712.1"/>
    </source>
</evidence>
<name>A0A0X3PC91_SCHSO</name>
<accession>A0A0X3PC91</accession>
<organism evidence="5">
    <name type="scientific">Schistocephalus solidus</name>
    <name type="common">Tapeworm</name>
    <dbReference type="NCBI Taxonomy" id="70667"/>
    <lineage>
        <taxon>Eukaryota</taxon>
        <taxon>Metazoa</taxon>
        <taxon>Spiralia</taxon>
        <taxon>Lophotrochozoa</taxon>
        <taxon>Platyhelminthes</taxon>
        <taxon>Cestoda</taxon>
        <taxon>Eucestoda</taxon>
        <taxon>Diphyllobothriidea</taxon>
        <taxon>Diphyllobothriidae</taxon>
        <taxon>Schistocephalus</taxon>
    </lineage>
</organism>
<dbReference type="GO" id="GO:0005739">
    <property type="term" value="C:mitochondrion"/>
    <property type="evidence" value="ECO:0007669"/>
    <property type="project" value="TreeGrafter"/>
</dbReference>
<reference evidence="5" key="1">
    <citation type="submission" date="2016-01" db="EMBL/GenBank/DDBJ databases">
        <title>Reference transcriptome for the parasite Schistocephalus solidus: insights into the molecular evolution of parasitism.</title>
        <authorList>
            <person name="Hebert F.O."/>
            <person name="Grambauer S."/>
            <person name="Barber I."/>
            <person name="Landry C.R."/>
            <person name="Aubin-Horth N."/>
        </authorList>
    </citation>
    <scope>NUCLEOTIDE SEQUENCE</scope>
</reference>
<dbReference type="InterPro" id="IPR005031">
    <property type="entry name" value="COQ10_START"/>
</dbReference>
<comment type="function">
    <text evidence="3">Required for the function of coenzyme Q in the respiratory chain. May serve as a chaperone or may be involved in the transport of Q6 from its site of synthesis to the catalytic sites of the respiratory complexes.</text>
</comment>